<dbReference type="InterPro" id="IPR046338">
    <property type="entry name" value="GAIN_dom_sf"/>
</dbReference>
<evidence type="ECO:0000259" key="16">
    <source>
        <dbReference type="PROSITE" id="PS50221"/>
    </source>
</evidence>
<dbReference type="FunFam" id="1.20.1070.10:FF:000200">
    <property type="entry name" value="Adhesion G protein-coupled receptor L3"/>
    <property type="match status" value="1"/>
</dbReference>
<dbReference type="InterPro" id="IPR001879">
    <property type="entry name" value="GPCR_2_extracellular_dom"/>
</dbReference>
<dbReference type="InterPro" id="IPR000922">
    <property type="entry name" value="Lectin_gal-bd_dom"/>
</dbReference>
<evidence type="ECO:0000256" key="13">
    <source>
        <dbReference type="SAM" id="MobiDB-lite"/>
    </source>
</evidence>
<keyword evidence="8 14" id="KW-0472">Membrane</keyword>
<evidence type="ECO:0000256" key="6">
    <source>
        <dbReference type="ARBA" id="ARBA00022989"/>
    </source>
</evidence>
<evidence type="ECO:0000259" key="18">
    <source>
        <dbReference type="PROSITE" id="PS50228"/>
    </source>
</evidence>
<feature type="compositionally biased region" description="Low complexity" evidence="13">
    <location>
        <begin position="858"/>
        <end position="867"/>
    </location>
</feature>
<proteinExistence type="predicted"/>
<dbReference type="PANTHER" id="PTHR12011:SF347">
    <property type="entry name" value="FI21270P1-RELATED"/>
    <property type="match status" value="1"/>
</dbReference>
<dbReference type="InterPro" id="IPR032471">
    <property type="entry name" value="AGRL2-4_GAIN_subdom_A"/>
</dbReference>
<protein>
    <submittedName>
        <fullName evidence="20">Uncharacterized protein</fullName>
    </submittedName>
</protein>
<feature type="signal peptide" evidence="15">
    <location>
        <begin position="1"/>
        <end position="18"/>
    </location>
</feature>
<evidence type="ECO:0000256" key="9">
    <source>
        <dbReference type="ARBA" id="ARBA00023157"/>
    </source>
</evidence>
<reference evidence="20" key="3">
    <citation type="submission" date="2023-05" db="EMBL/GenBank/DDBJ databases">
        <authorList>
            <person name="Smith C.H."/>
        </authorList>
    </citation>
    <scope>NUCLEOTIDE SEQUENCE</scope>
    <source>
        <strain evidence="20">CHS0354</strain>
        <tissue evidence="20">Mantle</tissue>
    </source>
</reference>
<feature type="region of interest" description="Disordered" evidence="13">
    <location>
        <begin position="857"/>
        <end position="897"/>
    </location>
</feature>
<evidence type="ECO:0000259" key="19">
    <source>
        <dbReference type="PROSITE" id="PS50261"/>
    </source>
</evidence>
<keyword evidence="12" id="KW-0807">Transducer</keyword>
<evidence type="ECO:0000256" key="10">
    <source>
        <dbReference type="ARBA" id="ARBA00023170"/>
    </source>
</evidence>
<evidence type="ECO:0000313" key="20">
    <source>
        <dbReference type="EMBL" id="KAK3577483.1"/>
    </source>
</evidence>
<dbReference type="Pfam" id="PF02140">
    <property type="entry name" value="SUEL_Lectin"/>
    <property type="match status" value="1"/>
</dbReference>
<keyword evidence="10" id="KW-0675">Receptor</keyword>
<dbReference type="Gene3D" id="2.60.120.740">
    <property type="match status" value="1"/>
</dbReference>
<feature type="transmembrane region" description="Helical" evidence="14">
    <location>
        <begin position="775"/>
        <end position="798"/>
    </location>
</feature>
<dbReference type="InterPro" id="IPR048072">
    <property type="entry name" value="7tmB2_latrophilin-like"/>
</dbReference>
<accession>A0AAE0VGK8</accession>
<evidence type="ECO:0000256" key="14">
    <source>
        <dbReference type="SAM" id="Phobius"/>
    </source>
</evidence>
<evidence type="ECO:0000256" key="3">
    <source>
        <dbReference type="ARBA" id="ARBA00022553"/>
    </source>
</evidence>
<evidence type="ECO:0000256" key="15">
    <source>
        <dbReference type="SAM" id="SignalP"/>
    </source>
</evidence>
<dbReference type="InterPro" id="IPR000832">
    <property type="entry name" value="GPCR_2_secretin-like"/>
</dbReference>
<feature type="compositionally biased region" description="Polar residues" evidence="13">
    <location>
        <begin position="878"/>
        <end position="897"/>
    </location>
</feature>
<dbReference type="PANTHER" id="PTHR12011">
    <property type="entry name" value="ADHESION G-PROTEIN COUPLED RECEPTOR"/>
    <property type="match status" value="1"/>
</dbReference>
<sequence>MKVLQALLMFAAVFLCETRSDISPEYYNNMVKRAYACENSSIIISCKNGEVIRIDRANYGRFNLQICNQRGKTEGWTLPCMSPRSRTIVAERCDGHNSCNFKASNDVFSDPCPDTHKYVEVHYICEADNTFISRLYPTTAAPTQFNRTSSSVQSTDLLTHQHIVTDKPPVSTAASAEPGAIRMPGDGYCRATVAQGIQWPVTARGTTVHMPCPDGMSGAAHWTCGKKWIGQPNLSDCVSSWMDEMLNSTNKAEDTMEMVKMHISSRKLRAGDLKKAARKLIPDLVRKMKRQLPSKEKMKSFTKMIVESGSNLLSKSQRNSWDEIPRFERSRAVTSLILSMEETAFDYAAMMDTPGSLTSSGENIFLEVKVVKKTGQTKHDIVLPSASNQPSDKWSNMVDKIVLPLDSLPSKKNENVHVSFLMYQNLGEMLSSTASEEDPDQEGQGEQESMTLTINTNIISASVNGGHRITKLNRPVIFTLEHTSIMTHSRYIPLCSFWDFDPSNLTGHWSQEGCQVISSCPSNTTCQCDHLTNFAVLMDVSGTELSPEHEMSLTAITYVGCTISILCLFISFVTFTLFRNLQSDRNTIHKNLVLCLMIAELIFLFGIAQTSNQTLCAVIAGFLHFFFLTAFAWMCLEGVQLYFMLIEVFEAERSRIKWFYLFGYGVPAVIVGISAAVKHSGYGTEKYCWISTDDWFILSFVLPVAAVLMVNIVMLSIAVRMMCRHARLTAAPMRMKDKSKFEKIGTWVRGAAVLVVLLGLTWVFGVMFLSEDSVAMAYIFTILNSLQGLFIFIFHCLLDRKVKKEYRKAIQRASWLPDCVRVNLGGYTGSLSSPNQSSSTGQNYFFRFLSSRIRKRSSSSTSVKTSSQRNRRSDMDSFLSSQDSTSGTKLNRSSNQSEKLLHNGHHNVLATCCEDGIVGDLSVMDGSVIDTEYVTEYCQKNMMVYQEEREYSSASEAEEDNALINSMDKSNMSLLSKDSAVKIRSEFVSSDLEDGNLSFSNLSNKDYSCSTCQKPTAERSVSEQNLLNNLEILMKGENMREGICKPNYRSADCLDTGDKIHTETENNSAPNLQYFTITPENGLVVKCGKPVHGSLPDLSDIPEGDDDTEMDQLSKSDVTGFKPHV</sequence>
<feature type="compositionally biased region" description="Acidic residues" evidence="13">
    <location>
        <begin position="1100"/>
        <end position="1110"/>
    </location>
</feature>
<dbReference type="Proteomes" id="UP001195483">
    <property type="component" value="Unassembled WGS sequence"/>
</dbReference>
<dbReference type="AlphaFoldDB" id="A0AAE0VGK8"/>
<dbReference type="Gene3D" id="4.10.1240.10">
    <property type="entry name" value="GPCR, family 2, extracellular hormone receptor domain"/>
    <property type="match status" value="1"/>
</dbReference>
<organism evidence="20 21">
    <name type="scientific">Potamilus streckersoni</name>
    <dbReference type="NCBI Taxonomy" id="2493646"/>
    <lineage>
        <taxon>Eukaryota</taxon>
        <taxon>Metazoa</taxon>
        <taxon>Spiralia</taxon>
        <taxon>Lophotrochozoa</taxon>
        <taxon>Mollusca</taxon>
        <taxon>Bivalvia</taxon>
        <taxon>Autobranchia</taxon>
        <taxon>Heteroconchia</taxon>
        <taxon>Palaeoheterodonta</taxon>
        <taxon>Unionida</taxon>
        <taxon>Unionoidea</taxon>
        <taxon>Unionidae</taxon>
        <taxon>Ambleminae</taxon>
        <taxon>Lampsilini</taxon>
        <taxon>Potamilus</taxon>
    </lineage>
</organism>
<keyword evidence="9" id="KW-1015">Disulfide bond</keyword>
<dbReference type="GO" id="GO:0005886">
    <property type="term" value="C:plasma membrane"/>
    <property type="evidence" value="ECO:0007669"/>
    <property type="project" value="UniProtKB-SubCell"/>
</dbReference>
<dbReference type="PROSITE" id="PS50228">
    <property type="entry name" value="SUEL_LECTIN"/>
    <property type="match status" value="1"/>
</dbReference>
<keyword evidence="5 15" id="KW-0732">Signal</keyword>
<dbReference type="Gene3D" id="2.60.220.50">
    <property type="match status" value="1"/>
</dbReference>
<evidence type="ECO:0000256" key="2">
    <source>
        <dbReference type="ARBA" id="ARBA00022475"/>
    </source>
</evidence>
<dbReference type="InterPro" id="IPR036445">
    <property type="entry name" value="GPCR_2_extracell_dom_sf"/>
</dbReference>
<keyword evidence="11" id="KW-0325">Glycoprotein</keyword>
<dbReference type="InterPro" id="IPR017983">
    <property type="entry name" value="GPCR_2_secretin-like_CS"/>
</dbReference>
<keyword evidence="2" id="KW-1003">Cell membrane</keyword>
<feature type="domain" description="G-protein coupled receptors family 2 profile 1" evidence="17">
    <location>
        <begin position="188"/>
        <end position="241"/>
    </location>
</feature>
<evidence type="ECO:0000256" key="12">
    <source>
        <dbReference type="ARBA" id="ARBA00023224"/>
    </source>
</evidence>
<keyword evidence="3" id="KW-0597">Phosphoprotein</keyword>
<evidence type="ECO:0000256" key="7">
    <source>
        <dbReference type="ARBA" id="ARBA00023040"/>
    </source>
</evidence>
<keyword evidence="4 14" id="KW-0812">Transmembrane</keyword>
<dbReference type="SMART" id="SM00008">
    <property type="entry name" value="HormR"/>
    <property type="match status" value="1"/>
</dbReference>
<reference evidence="20" key="1">
    <citation type="journal article" date="2021" name="Genome Biol. Evol.">
        <title>A High-Quality Reference Genome for a Parasitic Bivalve with Doubly Uniparental Inheritance (Bivalvia: Unionida).</title>
        <authorList>
            <person name="Smith C.H."/>
        </authorList>
    </citation>
    <scope>NUCLEOTIDE SEQUENCE</scope>
    <source>
        <strain evidence="20">CHS0354</strain>
    </source>
</reference>
<feature type="chain" id="PRO_5042175354" evidence="15">
    <location>
        <begin position="19"/>
        <end position="1125"/>
    </location>
</feature>
<dbReference type="GO" id="GO:0007166">
    <property type="term" value="P:cell surface receptor signaling pathway"/>
    <property type="evidence" value="ECO:0007669"/>
    <property type="project" value="InterPro"/>
</dbReference>
<keyword evidence="6 14" id="KW-1133">Transmembrane helix</keyword>
<comment type="subcellular location">
    <subcellularLocation>
        <location evidence="1">Cell membrane</location>
        <topology evidence="1">Multi-pass membrane protein</topology>
    </subcellularLocation>
</comment>
<evidence type="ECO:0000256" key="1">
    <source>
        <dbReference type="ARBA" id="ARBA00004651"/>
    </source>
</evidence>
<dbReference type="CDD" id="cd15440">
    <property type="entry name" value="7tmB2_latrophilin-like_invertebrate"/>
    <property type="match status" value="1"/>
</dbReference>
<dbReference type="Gene3D" id="1.20.1070.10">
    <property type="entry name" value="Rhodopsin 7-helix transmembrane proteins"/>
    <property type="match status" value="1"/>
</dbReference>
<keyword evidence="21" id="KW-1185">Reference proteome</keyword>
<dbReference type="InterPro" id="IPR017981">
    <property type="entry name" value="GPCR_2-like_7TM"/>
</dbReference>
<dbReference type="SMART" id="SM00303">
    <property type="entry name" value="GPS"/>
    <property type="match status" value="1"/>
</dbReference>
<dbReference type="GO" id="GO:0004930">
    <property type="term" value="F:G protein-coupled receptor activity"/>
    <property type="evidence" value="ECO:0007669"/>
    <property type="project" value="UniProtKB-KW"/>
</dbReference>
<feature type="domain" description="GAIN-B" evidence="16">
    <location>
        <begin position="354"/>
        <end position="544"/>
    </location>
</feature>
<dbReference type="GO" id="GO:0030246">
    <property type="term" value="F:carbohydrate binding"/>
    <property type="evidence" value="ECO:0007669"/>
    <property type="project" value="InterPro"/>
</dbReference>
<dbReference type="PROSITE" id="PS50261">
    <property type="entry name" value="G_PROTEIN_RECEP_F2_4"/>
    <property type="match status" value="1"/>
</dbReference>
<dbReference type="SUPFAM" id="SSF111418">
    <property type="entry name" value="Hormone receptor domain"/>
    <property type="match status" value="1"/>
</dbReference>
<dbReference type="PROSITE" id="PS50227">
    <property type="entry name" value="G_PROTEIN_RECEP_F2_3"/>
    <property type="match status" value="1"/>
</dbReference>
<keyword evidence="7" id="KW-0297">G-protein coupled receptor</keyword>
<reference evidence="20" key="2">
    <citation type="journal article" date="2021" name="Genome Biol. Evol.">
        <title>Developing a high-quality reference genome for a parasitic bivalve with doubly uniparental inheritance (Bivalvia: Unionida).</title>
        <authorList>
            <person name="Smith C.H."/>
        </authorList>
    </citation>
    <scope>NUCLEOTIDE SEQUENCE</scope>
    <source>
        <strain evidence="20">CHS0354</strain>
        <tissue evidence="20">Mantle</tissue>
    </source>
</reference>
<dbReference type="PROSITE" id="PS00650">
    <property type="entry name" value="G_PROTEIN_RECEP_F2_2"/>
    <property type="match status" value="1"/>
</dbReference>
<evidence type="ECO:0000256" key="5">
    <source>
        <dbReference type="ARBA" id="ARBA00022729"/>
    </source>
</evidence>
<feature type="domain" description="SUEL-type lectin" evidence="18">
    <location>
        <begin position="36"/>
        <end position="126"/>
    </location>
</feature>
<dbReference type="InterPro" id="IPR043159">
    <property type="entry name" value="Lectin_gal-bd_sf"/>
</dbReference>
<feature type="domain" description="G-protein coupled receptors family 2 profile 2" evidence="19">
    <location>
        <begin position="553"/>
        <end position="799"/>
    </location>
</feature>
<feature type="transmembrane region" description="Helical" evidence="14">
    <location>
        <begin position="591"/>
        <end position="610"/>
    </location>
</feature>
<evidence type="ECO:0000259" key="17">
    <source>
        <dbReference type="PROSITE" id="PS50227"/>
    </source>
</evidence>
<feature type="transmembrane region" description="Helical" evidence="14">
    <location>
        <begin position="658"/>
        <end position="677"/>
    </location>
</feature>
<dbReference type="InterPro" id="IPR000203">
    <property type="entry name" value="GPS"/>
</dbReference>
<dbReference type="Pfam" id="PF00002">
    <property type="entry name" value="7tm_2"/>
    <property type="match status" value="1"/>
</dbReference>
<evidence type="ECO:0000256" key="8">
    <source>
        <dbReference type="ARBA" id="ARBA00023136"/>
    </source>
</evidence>
<feature type="transmembrane region" description="Helical" evidence="14">
    <location>
        <begin position="744"/>
        <end position="769"/>
    </location>
</feature>
<feature type="region of interest" description="Disordered" evidence="13">
    <location>
        <begin position="1094"/>
        <end position="1125"/>
    </location>
</feature>
<dbReference type="InterPro" id="IPR057244">
    <property type="entry name" value="GAIN_B"/>
</dbReference>
<feature type="transmembrane region" description="Helical" evidence="14">
    <location>
        <begin position="555"/>
        <end position="579"/>
    </location>
</feature>
<feature type="transmembrane region" description="Helical" evidence="14">
    <location>
        <begin position="697"/>
        <end position="723"/>
    </location>
</feature>
<dbReference type="EMBL" id="JAEAOA010001578">
    <property type="protein sequence ID" value="KAK3577483.1"/>
    <property type="molecule type" value="Genomic_DNA"/>
</dbReference>
<evidence type="ECO:0000313" key="21">
    <source>
        <dbReference type="Proteomes" id="UP001195483"/>
    </source>
</evidence>
<dbReference type="Pfam" id="PF01825">
    <property type="entry name" value="GPS"/>
    <property type="match status" value="1"/>
</dbReference>
<gene>
    <name evidence="20" type="ORF">CHS0354_026431</name>
</gene>
<dbReference type="Pfam" id="PF02793">
    <property type="entry name" value="HRM"/>
    <property type="match status" value="1"/>
</dbReference>
<dbReference type="CDD" id="cd22830">
    <property type="entry name" value="Gal_Rha_Lectin_dCirl"/>
    <property type="match status" value="1"/>
</dbReference>
<comment type="caution">
    <text evidence="20">The sequence shown here is derived from an EMBL/GenBank/DDBJ whole genome shotgun (WGS) entry which is preliminary data.</text>
</comment>
<dbReference type="FunFam" id="2.60.120.740:FF:000001">
    <property type="entry name" value="Adhesion G protein-coupled receptor L2"/>
    <property type="match status" value="1"/>
</dbReference>
<dbReference type="PRINTS" id="PR00249">
    <property type="entry name" value="GPCRSECRETIN"/>
</dbReference>
<evidence type="ECO:0000256" key="11">
    <source>
        <dbReference type="ARBA" id="ARBA00023180"/>
    </source>
</evidence>
<dbReference type="Pfam" id="PF16489">
    <property type="entry name" value="GAIN"/>
    <property type="match status" value="1"/>
</dbReference>
<evidence type="ECO:0000256" key="4">
    <source>
        <dbReference type="ARBA" id="ARBA00022692"/>
    </source>
</evidence>
<feature type="transmembrane region" description="Helical" evidence="14">
    <location>
        <begin position="622"/>
        <end position="646"/>
    </location>
</feature>
<name>A0AAE0VGK8_9BIVA</name>
<dbReference type="PROSITE" id="PS50221">
    <property type="entry name" value="GAIN_B"/>
    <property type="match status" value="1"/>
</dbReference>